<evidence type="ECO:0000313" key="2">
    <source>
        <dbReference type="EMBL" id="EPT01730.1"/>
    </source>
</evidence>
<dbReference type="SUPFAM" id="SSF55874">
    <property type="entry name" value="ATPase domain of HSP90 chaperone/DNA topoisomerase II/histidine kinase"/>
    <property type="match status" value="1"/>
</dbReference>
<evidence type="ECO:0008006" key="4">
    <source>
        <dbReference type="Google" id="ProtNLM"/>
    </source>
</evidence>
<dbReference type="Gene3D" id="3.30.565.10">
    <property type="entry name" value="Histidine kinase-like ATPase, C-terminal domain"/>
    <property type="match status" value="1"/>
</dbReference>
<dbReference type="PANTHER" id="PTHR32387">
    <property type="entry name" value="WU:FJ29H11"/>
    <property type="match status" value="1"/>
</dbReference>
<organism evidence="2 3">
    <name type="scientific">Fomitopsis schrenkii</name>
    <name type="common">Brown rot fungus</name>
    <dbReference type="NCBI Taxonomy" id="2126942"/>
    <lineage>
        <taxon>Eukaryota</taxon>
        <taxon>Fungi</taxon>
        <taxon>Dikarya</taxon>
        <taxon>Basidiomycota</taxon>
        <taxon>Agaricomycotina</taxon>
        <taxon>Agaricomycetes</taxon>
        <taxon>Polyporales</taxon>
        <taxon>Fomitopsis</taxon>
    </lineage>
</organism>
<dbReference type="PANTHER" id="PTHR32387:SF0">
    <property type="entry name" value="PROTEIN NO VEIN"/>
    <property type="match status" value="1"/>
</dbReference>
<dbReference type="STRING" id="743788.S8FU62"/>
<evidence type="ECO:0000313" key="3">
    <source>
        <dbReference type="Proteomes" id="UP000015241"/>
    </source>
</evidence>
<protein>
    <recommendedName>
        <fullName evidence="4">Protein NO VEIN C-terminal domain-containing protein</fullName>
    </recommendedName>
</protein>
<dbReference type="Proteomes" id="UP000015241">
    <property type="component" value="Unassembled WGS sequence"/>
</dbReference>
<dbReference type="InterPro" id="IPR036890">
    <property type="entry name" value="HATPase_C_sf"/>
</dbReference>
<keyword evidence="3" id="KW-1185">Reference proteome</keyword>
<dbReference type="EMBL" id="KE504140">
    <property type="protein sequence ID" value="EPT01730.1"/>
    <property type="molecule type" value="Genomic_DNA"/>
</dbReference>
<feature type="region of interest" description="Disordered" evidence="1">
    <location>
        <begin position="1275"/>
        <end position="1312"/>
    </location>
</feature>
<dbReference type="InterPro" id="IPR052957">
    <property type="entry name" value="Auxin_embryo_med"/>
</dbReference>
<reference evidence="2 3" key="1">
    <citation type="journal article" date="2012" name="Science">
        <title>The Paleozoic origin of enzymatic lignin decomposition reconstructed from 31 fungal genomes.</title>
        <authorList>
            <person name="Floudas D."/>
            <person name="Binder M."/>
            <person name="Riley R."/>
            <person name="Barry K."/>
            <person name="Blanchette R.A."/>
            <person name="Henrissat B."/>
            <person name="Martinez A.T."/>
            <person name="Otillar R."/>
            <person name="Spatafora J.W."/>
            <person name="Yadav J.S."/>
            <person name="Aerts A."/>
            <person name="Benoit I."/>
            <person name="Boyd A."/>
            <person name="Carlson A."/>
            <person name="Copeland A."/>
            <person name="Coutinho P.M."/>
            <person name="de Vries R.P."/>
            <person name="Ferreira P."/>
            <person name="Findley K."/>
            <person name="Foster B."/>
            <person name="Gaskell J."/>
            <person name="Glotzer D."/>
            <person name="Gorecki P."/>
            <person name="Heitman J."/>
            <person name="Hesse C."/>
            <person name="Hori C."/>
            <person name="Igarashi K."/>
            <person name="Jurgens J.A."/>
            <person name="Kallen N."/>
            <person name="Kersten P."/>
            <person name="Kohler A."/>
            <person name="Kuees U."/>
            <person name="Kumar T.K.A."/>
            <person name="Kuo A."/>
            <person name="LaButti K."/>
            <person name="Larrondo L.F."/>
            <person name="Lindquist E."/>
            <person name="Ling A."/>
            <person name="Lombard V."/>
            <person name="Lucas S."/>
            <person name="Lundell T."/>
            <person name="Martin R."/>
            <person name="McLaughlin D.J."/>
            <person name="Morgenstern I."/>
            <person name="Morin E."/>
            <person name="Murat C."/>
            <person name="Nagy L.G."/>
            <person name="Nolan M."/>
            <person name="Ohm R.A."/>
            <person name="Patyshakuliyeva A."/>
            <person name="Rokas A."/>
            <person name="Ruiz-Duenas F.J."/>
            <person name="Sabat G."/>
            <person name="Salamov A."/>
            <person name="Samejima M."/>
            <person name="Schmutz J."/>
            <person name="Slot J.C."/>
            <person name="St John F."/>
            <person name="Stenlid J."/>
            <person name="Sun H."/>
            <person name="Sun S."/>
            <person name="Syed K."/>
            <person name="Tsang A."/>
            <person name="Wiebenga A."/>
            <person name="Young D."/>
            <person name="Pisabarro A."/>
            <person name="Eastwood D.C."/>
            <person name="Martin F."/>
            <person name="Cullen D."/>
            <person name="Grigoriev I.V."/>
            <person name="Hibbett D.S."/>
        </authorList>
    </citation>
    <scope>NUCLEOTIDE SEQUENCE</scope>
    <source>
        <strain evidence="3">FP-58527</strain>
    </source>
</reference>
<dbReference type="InParanoid" id="S8FU62"/>
<sequence length="1528" mass="171309">MDLIQKINKSHGLSEGEIDAHRSDDDPVVILRGKLERACQRLSTDLYNSQSHFILEFVQNADDNHYAAKAVPTLRLCLKNDEVVIECNEKGFDEANVKAICDIGASTKATAKKAEGYIGEKGIGFKAVFVVAHQVHVASGPFTFRFDRDACLGMVNPIWDVSHRSNPGWTTFRLAIAPTVNRSDLEEQIRGIRPTLLLFLRKLRSIDIEINMRKRTRISVRRVDEPDNVIKLERYEKGVCVSSQKYLVFRRTVRTYAGEEKRQGIQQSEVVLAFPIDASSRPVIGQQYVHAFLPVATYGLPFVAQADFLTSASREDILADPQWNLVLLDGVRDTFLAAVEQFKQHPSLRDCWMRYIPMNARGPFRRVEEGIVKALKSQPVLRDMPYEQYRLPPRLVAIPDSFRSSGSDRLPLIAATFLPNSISYLSSSYDTAYDWSHLSTLGVEEMSEEHFLAGLQNMDQQDQFPNCSAEWFERVCQLLRPKVNKSFRSRISNLRLLPLADGTWARVSIAPECSFYTGFELSDVVGLRFVASSVRPFSSRYAFLEAMGVQAANEVVVAKKILDSMGTRTLLELVRFAQFFYTHRDDSHFPDPVNLDLMDEEEIRGKGRELYIDVQSNGVSLRDILPGARFIHTYFAPPYLFQTARWQEWLQDSLGLHIHPRVLGGRMSPEFKAMTQALSTSTPQLLGVLQNHWPYISEQLSAHGLNELSQITVACTDGTQHMLAGTALRRRSLTSLPHEALRFVEVLKADDRRWDFLQELGVMVEANAAAWLGVPEELRGADAPVRVDSVMEVYKQLDARFNEAPETIRQAFNDHSLILRMWESEGTQHTMWTDLSGAYWNGPSYLKDVTLKTSFPHLRDFFVNKLDIPDVPLRVTVDRLLELAQNFAEKALPSSVGDVIERILLDLTELCAKSPGDAILATQLKRIRDRAVFPAVMADGNRMLLSTGGFYTTRGGAFARPAQLLKGRVPLLSLSRLSLADIEPLLGSSVWVTPVKYLEPPLLDTSYTVEGDPEIEHEITERFTEPYRLECIRRTVCYNLGSQLRQRESPILKFADKLPSLKVSMVDAILEHVSLRRDEGDLTFDIPLDSRLEEPDDALVIFVARERRTKVESEIITQLSRRLRIDRCRIAMYMRGSREDIEDTLQDDGIELASTTEHPEDYDTYSFAQPRAQDTYTDSHVPISSGVRHDSQSTGGRRSRRQKGSSQTALQTVPSSTQSPPAAQTRAPLDGLEDAMNALEEQLADLSLSADAVYTADSLPSQLAEPTDYLATWHAHSPQARDEPPAGGSVRVRDRPQQLEDEEAEVDSEPESCFSTVTTMTSTAGSTAYAQPRTVTTAASAMASLVASLTSSTSVFGGNDEYQKVNGILGERYAYAVLRKILGPGFGPDNWTSGLRGEVPGFTHYDGPSVADFIYPDTHGILTALWRGGEVKDRWMDAWPTYHIEVKATSMSGGEPFHMSPTQLSTALHMTTRPEDLNSPPMNVYVILRVSGIRSDPKYAVFVDPHQLIYKGGLVINSEAWVSKPALA</sequence>
<dbReference type="HOGENOM" id="CLU_000570_2_1_1"/>
<proteinExistence type="predicted"/>
<gene>
    <name evidence="2" type="ORF">FOMPIDRAFT_83472</name>
</gene>
<evidence type="ECO:0000256" key="1">
    <source>
        <dbReference type="SAM" id="MobiDB-lite"/>
    </source>
</evidence>
<accession>S8FU62</accession>
<feature type="region of interest" description="Disordered" evidence="1">
    <location>
        <begin position="1176"/>
        <end position="1227"/>
    </location>
</feature>
<dbReference type="OrthoDB" id="1262810at2759"/>
<dbReference type="eggNOG" id="ENOG502QQIR">
    <property type="taxonomic scope" value="Eukaryota"/>
</dbReference>
<feature type="compositionally biased region" description="Acidic residues" evidence="1">
    <location>
        <begin position="1299"/>
        <end position="1310"/>
    </location>
</feature>
<feature type="compositionally biased region" description="Polar residues" evidence="1">
    <location>
        <begin position="1209"/>
        <end position="1222"/>
    </location>
</feature>
<name>S8FU62_FOMSC</name>
<dbReference type="NCBIfam" id="NF047352">
    <property type="entry name" value="P_loop_sacsin"/>
    <property type="match status" value="1"/>
</dbReference>